<accession>A0AAG5D214</accession>
<reference evidence="1" key="1">
    <citation type="submission" date="2024-04" db="UniProtKB">
        <authorList>
            <consortium name="EnsemblMetazoa"/>
        </authorList>
    </citation>
    <scope>IDENTIFICATION</scope>
    <source>
        <strain evidence="1">EBRO</strain>
    </source>
</reference>
<proteinExistence type="predicted"/>
<dbReference type="AlphaFoldDB" id="A0AAG5D214"/>
<sequence length="81" mass="8932">TERPSAGKLRKNEFTLKDTLHDDEFKKLFFSSIQRFEASDHATTTLGFWATICVTGIRCEVALLRSRQTGSITAGPSGPSV</sequence>
<dbReference type="Proteomes" id="UP000075880">
    <property type="component" value="Unassembled WGS sequence"/>
</dbReference>
<evidence type="ECO:0000313" key="2">
    <source>
        <dbReference type="Proteomes" id="UP000075880"/>
    </source>
</evidence>
<dbReference type="EnsemblMetazoa" id="ENSAATROPT004972">
    <property type="protein sequence ID" value="ENSAATROPP004703"/>
    <property type="gene ID" value="ENSAATROPG003956"/>
</dbReference>
<evidence type="ECO:0000313" key="1">
    <source>
        <dbReference type="EnsemblMetazoa" id="ENSAATROPP004703"/>
    </source>
</evidence>
<keyword evidence="2" id="KW-1185">Reference proteome</keyword>
<organism evidence="1 2">
    <name type="scientific">Anopheles atroparvus</name>
    <name type="common">European mosquito</name>
    <dbReference type="NCBI Taxonomy" id="41427"/>
    <lineage>
        <taxon>Eukaryota</taxon>
        <taxon>Metazoa</taxon>
        <taxon>Ecdysozoa</taxon>
        <taxon>Arthropoda</taxon>
        <taxon>Hexapoda</taxon>
        <taxon>Insecta</taxon>
        <taxon>Pterygota</taxon>
        <taxon>Neoptera</taxon>
        <taxon>Endopterygota</taxon>
        <taxon>Diptera</taxon>
        <taxon>Nematocera</taxon>
        <taxon>Culicoidea</taxon>
        <taxon>Culicidae</taxon>
        <taxon>Anophelinae</taxon>
        <taxon>Anopheles</taxon>
    </lineage>
</organism>
<name>A0AAG5D214_ANOAO</name>
<protein>
    <submittedName>
        <fullName evidence="1">Uncharacterized protein</fullName>
    </submittedName>
</protein>